<protein>
    <recommendedName>
        <fullName evidence="3">PAS domain-containing protein</fullName>
    </recommendedName>
</protein>
<dbReference type="EMBL" id="JAVBIK010000001">
    <property type="protein sequence ID" value="MDT7517698.1"/>
    <property type="molecule type" value="Genomic_DNA"/>
</dbReference>
<comment type="caution">
    <text evidence="1">The sequence shown here is derived from an EMBL/GenBank/DDBJ whole genome shotgun (WGS) entry which is preliminary data.</text>
</comment>
<dbReference type="RefSeq" id="WP_313873509.1">
    <property type="nucleotide sequence ID" value="NZ_JAVBIJ010000001.1"/>
</dbReference>
<accession>A0ABU3KJU6</accession>
<organism evidence="1 2">
    <name type="scientific">Rhodoferax potami</name>
    <dbReference type="NCBI Taxonomy" id="3068338"/>
    <lineage>
        <taxon>Bacteria</taxon>
        <taxon>Pseudomonadati</taxon>
        <taxon>Pseudomonadota</taxon>
        <taxon>Betaproteobacteria</taxon>
        <taxon>Burkholderiales</taxon>
        <taxon>Comamonadaceae</taxon>
        <taxon>Rhodoferax</taxon>
    </lineage>
</organism>
<name>A0ABU3KJU6_9BURK</name>
<proteinExistence type="predicted"/>
<sequence>MELGQDPDSGLDAAQLQLEYSALLQFLHLAPIGLVRARFSGEIVLMNPMASQLLNAIGMHDVEFNIFDIFDKVSKDLRMLVQEFPDSKDVILCEDFQMLLPENKAAKDAPIALGVTVMRLPADPDTLMVVITDASGAWRLKRLQAAWIR</sequence>
<keyword evidence="2" id="KW-1185">Reference proteome</keyword>
<evidence type="ECO:0000313" key="1">
    <source>
        <dbReference type="EMBL" id="MDT7517698.1"/>
    </source>
</evidence>
<evidence type="ECO:0000313" key="2">
    <source>
        <dbReference type="Proteomes" id="UP001321700"/>
    </source>
</evidence>
<reference evidence="1 2" key="1">
    <citation type="submission" date="2023-08" db="EMBL/GenBank/DDBJ databases">
        <title>Rhodoferax potami sp. nov. and Rhodoferax mekongensis sp. nov., isolated from the Mekong River in Thailand.</title>
        <authorList>
            <person name="Kitikhun S."/>
            <person name="Charoenyingcharoen P."/>
            <person name="Siriarchawattana P."/>
            <person name="Likhitrattanapisal S."/>
            <person name="Nilsakha T."/>
            <person name="Chanpet A."/>
            <person name="Rattanawaree P."/>
            <person name="Ingsriswang S."/>
        </authorList>
    </citation>
    <scope>NUCLEOTIDE SEQUENCE [LARGE SCALE GENOMIC DNA]</scope>
    <source>
        <strain evidence="1 2">TBRC 17660</strain>
    </source>
</reference>
<evidence type="ECO:0008006" key="3">
    <source>
        <dbReference type="Google" id="ProtNLM"/>
    </source>
</evidence>
<dbReference type="Proteomes" id="UP001321700">
    <property type="component" value="Unassembled WGS sequence"/>
</dbReference>
<gene>
    <name evidence="1" type="ORF">RAE19_02910</name>
</gene>